<evidence type="ECO:0000259" key="11">
    <source>
        <dbReference type="Pfam" id="PF00590"/>
    </source>
</evidence>
<dbReference type="CDD" id="cd11642">
    <property type="entry name" value="SUMT"/>
    <property type="match status" value="1"/>
</dbReference>
<dbReference type="Pfam" id="PF00590">
    <property type="entry name" value="TP_methylase"/>
    <property type="match status" value="1"/>
</dbReference>
<feature type="domain" description="Tetrapyrrole methylase" evidence="11">
    <location>
        <begin position="28"/>
        <end position="239"/>
    </location>
</feature>
<name>A0A2U1CM40_9BURK</name>
<dbReference type="PANTHER" id="PTHR45790:SF3">
    <property type="entry name" value="S-ADENOSYL-L-METHIONINE-DEPENDENT UROPORPHYRINOGEN III METHYLTRANSFERASE, CHLOROPLASTIC"/>
    <property type="match status" value="1"/>
</dbReference>
<dbReference type="GO" id="GO:0009236">
    <property type="term" value="P:cobalamin biosynthetic process"/>
    <property type="evidence" value="ECO:0007669"/>
    <property type="project" value="UniProtKB-KW"/>
</dbReference>
<dbReference type="RefSeq" id="WP_116518063.1">
    <property type="nucleotide sequence ID" value="NZ_JACCEX010000002.1"/>
</dbReference>
<evidence type="ECO:0000256" key="5">
    <source>
        <dbReference type="ARBA" id="ARBA00022679"/>
    </source>
</evidence>
<dbReference type="InterPro" id="IPR035996">
    <property type="entry name" value="4pyrrol_Methylase_sf"/>
</dbReference>
<dbReference type="InterPro" id="IPR014776">
    <property type="entry name" value="4pyrrole_Mease_sub2"/>
</dbReference>
<dbReference type="InterPro" id="IPR003043">
    <property type="entry name" value="Uropor_MeTrfase_CS"/>
</dbReference>
<keyword evidence="13" id="KW-1185">Reference proteome</keyword>
<dbReference type="UniPathway" id="UPA00262">
    <property type="reaction ID" value="UER00211"/>
</dbReference>
<protein>
    <recommendedName>
        <fullName evidence="2">uroporphyrinogen-III C-methyltransferase</fullName>
        <ecNumber evidence="2">2.1.1.107</ecNumber>
    </recommendedName>
</protein>
<dbReference type="SUPFAM" id="SSF53790">
    <property type="entry name" value="Tetrapyrrole methylase"/>
    <property type="match status" value="1"/>
</dbReference>
<sequence length="282" mass="29386">MLAPDPHTSNLLALNRRAAAPPKRAWGRVWLIGAGPGDPDLITVAGLKLVRAADVVVHDRLGAPALLAECRDDAVKIDVGKRAGKHALPQPEINALLAQHAMAGRTVVRLKGGDPFIFGRGGEEMLVLRQLGIQVDVVPGVTAASACAAATGIPLTHRGLASEVSLVTAHHRDGAPGCDWAELASGRDRTLVFYMGLSQAQQISAGLLGHGLPANTPVALISNGATAEQEALRCTLDTLPQAACSKKLASPCLIVVGAVVNLAHPRRVARHEQTEEAALWAA</sequence>
<reference evidence="12 13" key="1">
    <citation type="submission" date="2018-04" db="EMBL/GenBank/DDBJ databases">
        <title>Genomic Encyclopedia of Type Strains, Phase IV (KMG-IV): sequencing the most valuable type-strain genomes for metagenomic binning, comparative biology and taxonomic classification.</title>
        <authorList>
            <person name="Goeker M."/>
        </authorList>
    </citation>
    <scope>NUCLEOTIDE SEQUENCE [LARGE SCALE GENOMIC DNA]</scope>
    <source>
        <strain evidence="12 13">DSM 10065</strain>
    </source>
</reference>
<dbReference type="InterPro" id="IPR014777">
    <property type="entry name" value="4pyrrole_Mease_sub1"/>
</dbReference>
<keyword evidence="3" id="KW-0169">Cobalamin biosynthesis</keyword>
<dbReference type="InterPro" id="IPR006366">
    <property type="entry name" value="CobA/CysG_C"/>
</dbReference>
<dbReference type="Gene3D" id="3.40.1010.10">
    <property type="entry name" value="Cobalt-precorrin-4 Transmethylase, Domain 1"/>
    <property type="match status" value="1"/>
</dbReference>
<dbReference type="AlphaFoldDB" id="A0A2U1CM40"/>
<dbReference type="GO" id="GO:0004851">
    <property type="term" value="F:uroporphyrin-III C-methyltransferase activity"/>
    <property type="evidence" value="ECO:0007669"/>
    <property type="project" value="UniProtKB-EC"/>
</dbReference>
<evidence type="ECO:0000256" key="1">
    <source>
        <dbReference type="ARBA" id="ARBA00005879"/>
    </source>
</evidence>
<dbReference type="EMBL" id="QEKO01000002">
    <property type="protein sequence ID" value="PVY62057.1"/>
    <property type="molecule type" value="Genomic_DNA"/>
</dbReference>
<comment type="pathway">
    <text evidence="8">Porphyrin-containing compound metabolism; siroheme biosynthesis; precorrin-2 from uroporphyrinogen III: step 1/1.</text>
</comment>
<dbReference type="PROSITE" id="PS00840">
    <property type="entry name" value="SUMT_2"/>
    <property type="match status" value="1"/>
</dbReference>
<gene>
    <name evidence="12" type="ORF">C7440_1547</name>
</gene>
<evidence type="ECO:0000256" key="6">
    <source>
        <dbReference type="ARBA" id="ARBA00022691"/>
    </source>
</evidence>
<dbReference type="InterPro" id="IPR050161">
    <property type="entry name" value="Siro_Cobalamin_biosynth"/>
</dbReference>
<dbReference type="NCBIfam" id="NF004790">
    <property type="entry name" value="PRK06136.1"/>
    <property type="match status" value="1"/>
</dbReference>
<dbReference type="InterPro" id="IPR000878">
    <property type="entry name" value="4pyrrol_Mease"/>
</dbReference>
<comment type="similarity">
    <text evidence="1 10">Belongs to the precorrin methyltransferase family.</text>
</comment>
<dbReference type="OrthoDB" id="9815856at2"/>
<dbReference type="FunFam" id="3.30.950.10:FF:000001">
    <property type="entry name" value="Siroheme synthase"/>
    <property type="match status" value="1"/>
</dbReference>
<dbReference type="STRING" id="1231391.GCA_000308195_01530"/>
<keyword evidence="5 10" id="KW-0808">Transferase</keyword>
<evidence type="ECO:0000256" key="3">
    <source>
        <dbReference type="ARBA" id="ARBA00022573"/>
    </source>
</evidence>
<keyword evidence="6" id="KW-0949">S-adenosyl-L-methionine</keyword>
<keyword evidence="4 10" id="KW-0489">Methyltransferase</keyword>
<accession>A0A2U1CM40</accession>
<evidence type="ECO:0000313" key="12">
    <source>
        <dbReference type="EMBL" id="PVY62057.1"/>
    </source>
</evidence>
<evidence type="ECO:0000256" key="2">
    <source>
        <dbReference type="ARBA" id="ARBA00012162"/>
    </source>
</evidence>
<dbReference type="NCBIfam" id="TIGR01469">
    <property type="entry name" value="cobA_cysG_Cterm"/>
    <property type="match status" value="1"/>
</dbReference>
<evidence type="ECO:0000256" key="10">
    <source>
        <dbReference type="RuleBase" id="RU003960"/>
    </source>
</evidence>
<proteinExistence type="inferred from homology"/>
<evidence type="ECO:0000256" key="7">
    <source>
        <dbReference type="ARBA" id="ARBA00023244"/>
    </source>
</evidence>
<organism evidence="12 13">
    <name type="scientific">Pusillimonas noertemannii</name>
    <dbReference type="NCBI Taxonomy" id="305977"/>
    <lineage>
        <taxon>Bacteria</taxon>
        <taxon>Pseudomonadati</taxon>
        <taxon>Pseudomonadota</taxon>
        <taxon>Betaproteobacteria</taxon>
        <taxon>Burkholderiales</taxon>
        <taxon>Alcaligenaceae</taxon>
        <taxon>Pusillimonas</taxon>
    </lineage>
</organism>
<dbReference type="FunFam" id="3.40.1010.10:FF:000001">
    <property type="entry name" value="Siroheme synthase"/>
    <property type="match status" value="1"/>
</dbReference>
<dbReference type="GO" id="GO:0032259">
    <property type="term" value="P:methylation"/>
    <property type="evidence" value="ECO:0007669"/>
    <property type="project" value="UniProtKB-KW"/>
</dbReference>
<dbReference type="PANTHER" id="PTHR45790">
    <property type="entry name" value="SIROHEME SYNTHASE-RELATED"/>
    <property type="match status" value="1"/>
</dbReference>
<comment type="caution">
    <text evidence="12">The sequence shown here is derived from an EMBL/GenBank/DDBJ whole genome shotgun (WGS) entry which is preliminary data.</text>
</comment>
<dbReference type="Gene3D" id="3.30.950.10">
    <property type="entry name" value="Methyltransferase, Cobalt-precorrin-4 Transmethylase, Domain 2"/>
    <property type="match status" value="1"/>
</dbReference>
<evidence type="ECO:0000313" key="13">
    <source>
        <dbReference type="Proteomes" id="UP000246145"/>
    </source>
</evidence>
<dbReference type="EC" id="2.1.1.107" evidence="2"/>
<evidence type="ECO:0000256" key="4">
    <source>
        <dbReference type="ARBA" id="ARBA00022603"/>
    </source>
</evidence>
<dbReference type="GO" id="GO:0019354">
    <property type="term" value="P:siroheme biosynthetic process"/>
    <property type="evidence" value="ECO:0007669"/>
    <property type="project" value="UniProtKB-UniPathway"/>
</dbReference>
<comment type="pathway">
    <text evidence="9">Cofactor biosynthesis; adenosylcobalamin biosynthesis; precorrin-2 from uroporphyrinogen III: step 1/1.</text>
</comment>
<keyword evidence="7" id="KW-0627">Porphyrin biosynthesis</keyword>
<evidence type="ECO:0000256" key="9">
    <source>
        <dbReference type="ARBA" id="ARBA00060548"/>
    </source>
</evidence>
<dbReference type="Proteomes" id="UP000246145">
    <property type="component" value="Unassembled WGS sequence"/>
</dbReference>
<evidence type="ECO:0000256" key="8">
    <source>
        <dbReference type="ARBA" id="ARBA00025705"/>
    </source>
</evidence>